<feature type="domain" description="Creatinase N-terminal" evidence="3">
    <location>
        <begin position="7"/>
        <end position="133"/>
    </location>
</feature>
<comment type="similarity">
    <text evidence="1">Belongs to the peptidase M24B family.</text>
</comment>
<protein>
    <submittedName>
        <fullName evidence="5">Xaa-Pro dipeptidase</fullName>
        <ecNumber evidence="5">3.4.13.9</ecNumber>
    </submittedName>
</protein>
<dbReference type="InterPro" id="IPR000587">
    <property type="entry name" value="Creatinase_N"/>
</dbReference>
<evidence type="ECO:0000259" key="4">
    <source>
        <dbReference type="Pfam" id="PF16188"/>
    </source>
</evidence>
<dbReference type="GO" id="GO:0102009">
    <property type="term" value="F:proline dipeptidase activity"/>
    <property type="evidence" value="ECO:0007669"/>
    <property type="project" value="UniProtKB-EC"/>
</dbReference>
<dbReference type="Pfam" id="PF01321">
    <property type="entry name" value="Creatinase_N"/>
    <property type="match status" value="1"/>
</dbReference>
<feature type="domain" description="Peptidase M24" evidence="2">
    <location>
        <begin position="298"/>
        <end position="499"/>
    </location>
</feature>
<evidence type="ECO:0000313" key="6">
    <source>
        <dbReference type="Proteomes" id="UP000033358"/>
    </source>
</evidence>
<comment type="caution">
    <text evidence="5">The sequence shown here is derived from an EMBL/GenBank/DDBJ whole genome shotgun (WGS) entry which is preliminary data.</text>
</comment>
<keyword evidence="5" id="KW-0224">Dipeptidase</keyword>
<gene>
    <name evidence="5" type="primary">pepQ</name>
    <name evidence="5" type="ORF">SZ25_00102</name>
</gene>
<keyword evidence="6" id="KW-1185">Reference proteome</keyword>
<dbReference type="InterPro" id="IPR036005">
    <property type="entry name" value="Creatinase/aminopeptidase-like"/>
</dbReference>
<dbReference type="InterPro" id="IPR050422">
    <property type="entry name" value="X-Pro_aminopeptidase_P"/>
</dbReference>
<dbReference type="SUPFAM" id="SSF55920">
    <property type="entry name" value="Creatinase/aminopeptidase"/>
    <property type="match status" value="1"/>
</dbReference>
<reference evidence="5 6" key="1">
    <citation type="submission" date="2015-02" db="EMBL/GenBank/DDBJ databases">
        <title>Single cell genomics of a rare environmental alphaproteobacterium provides unique insights into Rickettsiaceae evolution.</title>
        <authorList>
            <person name="Martijn J."/>
            <person name="Schulz F."/>
            <person name="Zaremba-Niedzwiedzka K."/>
            <person name="Viklund J."/>
            <person name="Stepanauskas R."/>
            <person name="Andersson S.G.E."/>
            <person name="Horn M."/>
            <person name="Guy L."/>
            <person name="Ettema T.J.G."/>
        </authorList>
    </citation>
    <scope>NUCLEOTIDE SEQUENCE [LARGE SCALE GENOMIC DNA]</scope>
    <source>
        <strain evidence="5 6">SCGC AAA041-L04</strain>
    </source>
</reference>
<dbReference type="InterPro" id="IPR033740">
    <property type="entry name" value="Pept_M24B"/>
</dbReference>
<keyword evidence="5" id="KW-0645">Protease</keyword>
<dbReference type="AlphaFoldDB" id="A0A0F5MPQ7"/>
<dbReference type="Proteomes" id="UP000033358">
    <property type="component" value="Unassembled WGS sequence"/>
</dbReference>
<dbReference type="Gene3D" id="3.40.350.10">
    <property type="entry name" value="Creatinase/prolidase N-terminal domain"/>
    <property type="match status" value="2"/>
</dbReference>
<evidence type="ECO:0000259" key="2">
    <source>
        <dbReference type="Pfam" id="PF00557"/>
    </source>
</evidence>
<evidence type="ECO:0000313" key="5">
    <source>
        <dbReference type="EMBL" id="KKB96793.1"/>
    </source>
</evidence>
<dbReference type="InterPro" id="IPR029149">
    <property type="entry name" value="Creatin/AminoP/Spt16_N"/>
</dbReference>
<dbReference type="PANTHER" id="PTHR43763">
    <property type="entry name" value="XAA-PRO AMINOPEPTIDASE 1"/>
    <property type="match status" value="1"/>
</dbReference>
<feature type="domain" description="Peptidase M24 C-terminal" evidence="4">
    <location>
        <begin position="504"/>
        <end position="557"/>
    </location>
</feature>
<name>A0A0F5MPQ7_9RICK</name>
<dbReference type="PANTHER" id="PTHR43763:SF20">
    <property type="entry name" value="XAA-PRO AMINOPEPTIDASE APEPP"/>
    <property type="match status" value="1"/>
</dbReference>
<dbReference type="FunFam" id="3.90.230.10:FF:000009">
    <property type="entry name" value="xaa-Pro aminopeptidase 2"/>
    <property type="match status" value="1"/>
</dbReference>
<dbReference type="GO" id="GO:0070006">
    <property type="term" value="F:metalloaminopeptidase activity"/>
    <property type="evidence" value="ECO:0007669"/>
    <property type="project" value="InterPro"/>
</dbReference>
<proteinExistence type="inferred from homology"/>
<accession>A0A0F5MPQ7</accession>
<evidence type="ECO:0000259" key="3">
    <source>
        <dbReference type="Pfam" id="PF01321"/>
    </source>
</evidence>
<dbReference type="Pfam" id="PF00557">
    <property type="entry name" value="Peptidase_M24"/>
    <property type="match status" value="1"/>
</dbReference>
<dbReference type="CDD" id="cd01085">
    <property type="entry name" value="APP"/>
    <property type="match status" value="1"/>
</dbReference>
<dbReference type="Pfam" id="PF16188">
    <property type="entry name" value="Peptidase_M24_C"/>
    <property type="match status" value="1"/>
</dbReference>
<dbReference type="PATRIC" id="fig|1607817.3.peg.103"/>
<dbReference type="InterPro" id="IPR000994">
    <property type="entry name" value="Pept_M24"/>
</dbReference>
<dbReference type="EMBL" id="JYHA01000023">
    <property type="protein sequence ID" value="KKB96793.1"/>
    <property type="molecule type" value="Genomic_DNA"/>
</dbReference>
<evidence type="ECO:0000256" key="1">
    <source>
        <dbReference type="ARBA" id="ARBA00008766"/>
    </source>
</evidence>
<dbReference type="Gene3D" id="3.90.230.10">
    <property type="entry name" value="Creatinase/methionine aminopeptidase superfamily"/>
    <property type="match status" value="1"/>
</dbReference>
<dbReference type="EC" id="3.4.13.9" evidence="5"/>
<organism evidence="5 6">
    <name type="scientific">Candidatus Arcanibacter lacustris</name>
    <dbReference type="NCBI Taxonomy" id="1607817"/>
    <lineage>
        <taxon>Bacteria</taxon>
        <taxon>Pseudomonadati</taxon>
        <taxon>Pseudomonadota</taxon>
        <taxon>Alphaproteobacteria</taxon>
        <taxon>Rickettsiales</taxon>
        <taxon>Candidatus Arcanibacter</taxon>
    </lineage>
</organism>
<keyword evidence="5" id="KW-0378">Hydrolase</keyword>
<dbReference type="Pfam" id="PF16189">
    <property type="entry name" value="Creatinase_N_2"/>
    <property type="match status" value="1"/>
</dbReference>
<sequence>MNIYQDRLKKLREQINTHQLDVLIVTIYDEFLSEYTPIYANRLRWLTGFTGSNGLAIITKDDSVFFTDGRYMLQAEKQLDGYKIYNMGDLSPYAWINDNFKQHIKIGFDGNLIGYKSIVRAKSIIKEGTFININLVDQIWIDKQEKPQSKLFAHDLKYSGLDHQSKIKQIAEKLDADAYVIACPESVSWLLNIRANDIDYNPVALTRAILYKNARVDLFTDATLENELAEVNIFPLNSFYDKLKGLDYVTDHNFANYNIVNQNDKIIKHQENPILIAKACKNDIEIQGAINAHIEDGVALCKFLYYMAHQNDQLSEIAIADKLENFRKESKNYISPSFATICGFRENGAIIHYHASKESNKQVTKEGILLIDSGGQYPYGTTDVTRTIAIGTPTSEQKENFTRVLKGHIALAQAKFPVGTTGSQLDALARYHLWQVGRDYQHGTGHGVSCFLNVHEGPQRISKASGDSILMPGMILSNEPGYYKQNEYGIRIENLMIVRQDIDYLYFETITLAPIDCNLIDNSLLDRSEIDWLKSYHQKIITKLSTYLDESVVKWLQSL</sequence>
<dbReference type="SUPFAM" id="SSF53092">
    <property type="entry name" value="Creatinase/prolidase N-terminal domain"/>
    <property type="match status" value="1"/>
</dbReference>
<dbReference type="InterPro" id="IPR032416">
    <property type="entry name" value="Peptidase_M24_C"/>
</dbReference>